<dbReference type="Proteomes" id="UP001055125">
    <property type="component" value="Unassembled WGS sequence"/>
</dbReference>
<evidence type="ECO:0000313" key="3">
    <source>
        <dbReference type="Proteomes" id="UP001055125"/>
    </source>
</evidence>
<dbReference type="RefSeq" id="WP_238244896.1">
    <property type="nucleotide sequence ID" value="NZ_BPQP01000045.1"/>
</dbReference>
<name>A0ABQ4S0Q4_9HYPH</name>
<evidence type="ECO:0000313" key="2">
    <source>
        <dbReference type="EMBL" id="GJD95762.1"/>
    </source>
</evidence>
<keyword evidence="1" id="KW-0732">Signal</keyword>
<feature type="chain" id="PRO_5046145332" evidence="1">
    <location>
        <begin position="23"/>
        <end position="311"/>
    </location>
</feature>
<accession>A0ABQ4S0Q4</accession>
<sequence>MHFRFLVILAACLAASVTAARAQAPTFPPGARTGLVAPSGFAPAAAFVGFEDKATGGAIVVGDLPSATYDEMLPTFTPEGMAKGSIRAAQPAAPWSVPDGEGRILRGAQESRGVTYRRWLVLARTRDTAALVSAMVPEAAAEAATPAIEAALRTIAFRPPPSLDERIAALPFRVGDRAGFRPVLAMGGLSLLLTEGPSDQPQAATQPVVYLVAHGSGAQGGPAANAALAREMFTKTPTLRSVASTRAEDRDGTSRIEGTAVEAATGAEVEVVQIVRFENGGYVRSIGIWRRGEAVRHRERFERLEASIRSR</sequence>
<reference evidence="2" key="1">
    <citation type="journal article" date="2021" name="Front. Microbiol.">
        <title>Comprehensive Comparative Genomics and Phenotyping of Methylobacterium Species.</title>
        <authorList>
            <person name="Alessa O."/>
            <person name="Ogura Y."/>
            <person name="Fujitani Y."/>
            <person name="Takami H."/>
            <person name="Hayashi T."/>
            <person name="Sahin N."/>
            <person name="Tani A."/>
        </authorList>
    </citation>
    <scope>NUCLEOTIDE SEQUENCE</scope>
    <source>
        <strain evidence="2">DSM 19015</strain>
    </source>
</reference>
<organism evidence="2 3">
    <name type="scientific">Methylobacterium iners</name>
    <dbReference type="NCBI Taxonomy" id="418707"/>
    <lineage>
        <taxon>Bacteria</taxon>
        <taxon>Pseudomonadati</taxon>
        <taxon>Pseudomonadota</taxon>
        <taxon>Alphaproteobacteria</taxon>
        <taxon>Hyphomicrobiales</taxon>
        <taxon>Methylobacteriaceae</taxon>
        <taxon>Methylobacterium</taxon>
    </lineage>
</organism>
<keyword evidence="3" id="KW-1185">Reference proteome</keyword>
<dbReference type="EMBL" id="BPQP01000045">
    <property type="protein sequence ID" value="GJD95762.1"/>
    <property type="molecule type" value="Genomic_DNA"/>
</dbReference>
<comment type="caution">
    <text evidence="2">The sequence shown here is derived from an EMBL/GenBank/DDBJ whole genome shotgun (WGS) entry which is preliminary data.</text>
</comment>
<evidence type="ECO:0000256" key="1">
    <source>
        <dbReference type="SAM" id="SignalP"/>
    </source>
</evidence>
<reference evidence="2" key="2">
    <citation type="submission" date="2021-08" db="EMBL/GenBank/DDBJ databases">
        <authorList>
            <person name="Tani A."/>
            <person name="Ola A."/>
            <person name="Ogura Y."/>
            <person name="Katsura K."/>
            <person name="Hayashi T."/>
        </authorList>
    </citation>
    <scope>NUCLEOTIDE SEQUENCE</scope>
    <source>
        <strain evidence="2">DSM 19015</strain>
    </source>
</reference>
<protein>
    <submittedName>
        <fullName evidence="2">Uncharacterized protein</fullName>
    </submittedName>
</protein>
<proteinExistence type="predicted"/>
<feature type="signal peptide" evidence="1">
    <location>
        <begin position="1"/>
        <end position="22"/>
    </location>
</feature>
<gene>
    <name evidence="2" type="ORF">OCOJLMKI_2976</name>
</gene>